<feature type="domain" description="ABC transporter" evidence="7">
    <location>
        <begin position="153"/>
        <end position="406"/>
    </location>
</feature>
<dbReference type="EMBL" id="SMKI01000177">
    <property type="protein sequence ID" value="TDC73873.1"/>
    <property type="molecule type" value="Genomic_DNA"/>
</dbReference>
<accession>A0A4R4TFZ9</accession>
<organism evidence="8 9">
    <name type="scientific">Streptomyces hainanensis</name>
    <dbReference type="NCBI Taxonomy" id="402648"/>
    <lineage>
        <taxon>Bacteria</taxon>
        <taxon>Bacillati</taxon>
        <taxon>Actinomycetota</taxon>
        <taxon>Actinomycetes</taxon>
        <taxon>Kitasatosporales</taxon>
        <taxon>Streptomycetaceae</taxon>
        <taxon>Streptomyces</taxon>
    </lineage>
</organism>
<evidence type="ECO:0000313" key="8">
    <source>
        <dbReference type="EMBL" id="TDC73873.1"/>
    </source>
</evidence>
<evidence type="ECO:0000256" key="2">
    <source>
        <dbReference type="ARBA" id="ARBA00022448"/>
    </source>
</evidence>
<dbReference type="InterPro" id="IPR050763">
    <property type="entry name" value="ABC_transporter_ATP-binding"/>
</dbReference>
<dbReference type="GO" id="GO:0005886">
    <property type="term" value="C:plasma membrane"/>
    <property type="evidence" value="ECO:0007669"/>
    <property type="project" value="UniProtKB-SubCell"/>
</dbReference>
<comment type="subcellular location">
    <subcellularLocation>
        <location evidence="1">Cell membrane</location>
        <topology evidence="1">Peripheral membrane protein</topology>
    </subcellularLocation>
</comment>
<dbReference type="SUPFAM" id="SSF52540">
    <property type="entry name" value="P-loop containing nucleoside triphosphate hydrolases"/>
    <property type="match status" value="1"/>
</dbReference>
<evidence type="ECO:0000256" key="3">
    <source>
        <dbReference type="ARBA" id="ARBA00022741"/>
    </source>
</evidence>
<dbReference type="Proteomes" id="UP000295345">
    <property type="component" value="Unassembled WGS sequence"/>
</dbReference>
<evidence type="ECO:0000256" key="4">
    <source>
        <dbReference type="ARBA" id="ARBA00022840"/>
    </source>
</evidence>
<dbReference type="InterPro" id="IPR027417">
    <property type="entry name" value="P-loop_NTPase"/>
</dbReference>
<comment type="caution">
    <text evidence="8">The sequence shown here is derived from an EMBL/GenBank/DDBJ whole genome shotgun (WGS) entry which is preliminary data.</text>
</comment>
<evidence type="ECO:0000256" key="6">
    <source>
        <dbReference type="SAM" id="MobiDB-lite"/>
    </source>
</evidence>
<protein>
    <submittedName>
        <fullName evidence="8">ATP-binding cassette domain-containing protein</fullName>
    </submittedName>
</protein>
<feature type="compositionally biased region" description="Basic residues" evidence="6">
    <location>
        <begin position="118"/>
        <end position="128"/>
    </location>
</feature>
<reference evidence="8 9" key="1">
    <citation type="submission" date="2019-03" db="EMBL/GenBank/DDBJ databases">
        <title>Draft genome sequences of novel Actinobacteria.</title>
        <authorList>
            <person name="Sahin N."/>
            <person name="Ay H."/>
            <person name="Saygin H."/>
        </authorList>
    </citation>
    <scope>NUCLEOTIDE SEQUENCE [LARGE SCALE GENOMIC DNA]</scope>
    <source>
        <strain evidence="8 9">DSM 41900</strain>
    </source>
</reference>
<evidence type="ECO:0000259" key="7">
    <source>
        <dbReference type="PROSITE" id="PS50893"/>
    </source>
</evidence>
<name>A0A4R4TFZ9_9ACTN</name>
<gene>
    <name evidence="8" type="ORF">E1283_17800</name>
</gene>
<keyword evidence="5" id="KW-0046">Antibiotic resistance</keyword>
<dbReference type="GO" id="GO:0005524">
    <property type="term" value="F:ATP binding"/>
    <property type="evidence" value="ECO:0007669"/>
    <property type="project" value="UniProtKB-KW"/>
</dbReference>
<dbReference type="AlphaFoldDB" id="A0A4R4TFZ9"/>
<dbReference type="Gene3D" id="3.40.50.300">
    <property type="entry name" value="P-loop containing nucleotide triphosphate hydrolases"/>
    <property type="match status" value="1"/>
</dbReference>
<dbReference type="InterPro" id="IPR003593">
    <property type="entry name" value="AAA+_ATPase"/>
</dbReference>
<evidence type="ECO:0000256" key="5">
    <source>
        <dbReference type="ARBA" id="ARBA00023251"/>
    </source>
</evidence>
<feature type="region of interest" description="Disordered" evidence="6">
    <location>
        <begin position="51"/>
        <end position="71"/>
    </location>
</feature>
<sequence>MHHRRLAGLAFGGAEHQRAHHVGADRAVPAPPFAAGRIVLCRVAGAQADAVPGGERVPQPPLGRGQFGVRQHQGTVPGRWARDGAAARKTDGPVGGGSARQWGTGPLSPRPCTCPGSRRGHGPARRPWRGPPFRSPVVASQNRGSQVVSGPIIEVEGLAKEYRRPVRVEGPLGGLRSLLSPRHVTKRAVDGVSFALAEGELVGYLGPNGAGKSTTIKMLTGILRPTAGLVRVAGLVPWRERERHARNIGVVFGQRTQLWWDLPLRDSLELIGRLYGVERARHRATTARFTELLGLGPFLDTPVRQLSLGQRMRGDLAAAMLPEPRILFLDEPTIGLDVVAKERIRDFIATRNRRDGTTIVLTTHDLDDVERLCRRIVLIDDGRVLYDGDVARLKERYAPHRRLVVQLADGAGWHGVRVPGVARDDEADDAPGQVTLRFDPAGTRVADVITAVLARHEVTDLSLVEPGLEGVVHRIYAARGAA</sequence>
<dbReference type="PROSITE" id="PS50893">
    <property type="entry name" value="ABC_TRANSPORTER_2"/>
    <property type="match status" value="1"/>
</dbReference>
<dbReference type="PANTHER" id="PTHR42711">
    <property type="entry name" value="ABC TRANSPORTER ATP-BINDING PROTEIN"/>
    <property type="match status" value="1"/>
</dbReference>
<dbReference type="InterPro" id="IPR003439">
    <property type="entry name" value="ABC_transporter-like_ATP-bd"/>
</dbReference>
<keyword evidence="4 8" id="KW-0067">ATP-binding</keyword>
<evidence type="ECO:0000256" key="1">
    <source>
        <dbReference type="ARBA" id="ARBA00004202"/>
    </source>
</evidence>
<keyword evidence="2" id="KW-0813">Transport</keyword>
<keyword evidence="3" id="KW-0547">Nucleotide-binding</keyword>
<dbReference type="Pfam" id="PF00005">
    <property type="entry name" value="ABC_tran"/>
    <property type="match status" value="1"/>
</dbReference>
<evidence type="ECO:0000313" key="9">
    <source>
        <dbReference type="Proteomes" id="UP000295345"/>
    </source>
</evidence>
<dbReference type="GO" id="GO:0016887">
    <property type="term" value="F:ATP hydrolysis activity"/>
    <property type="evidence" value="ECO:0007669"/>
    <property type="project" value="InterPro"/>
</dbReference>
<keyword evidence="9" id="KW-1185">Reference proteome</keyword>
<dbReference type="OrthoDB" id="9804819at2"/>
<proteinExistence type="predicted"/>
<feature type="region of interest" description="Disordered" evidence="6">
    <location>
        <begin position="83"/>
        <end position="142"/>
    </location>
</feature>
<dbReference type="SMART" id="SM00382">
    <property type="entry name" value="AAA"/>
    <property type="match status" value="1"/>
</dbReference>
<dbReference type="GO" id="GO:0046677">
    <property type="term" value="P:response to antibiotic"/>
    <property type="evidence" value="ECO:0007669"/>
    <property type="project" value="UniProtKB-KW"/>
</dbReference>
<dbReference type="PANTHER" id="PTHR42711:SF1">
    <property type="entry name" value="ABC-TRANSPORT PROTEIN, ATP-BINDING COMPONENT"/>
    <property type="match status" value="1"/>
</dbReference>